<evidence type="ECO:0000256" key="1">
    <source>
        <dbReference type="SAM" id="MobiDB-lite"/>
    </source>
</evidence>
<dbReference type="Proteomes" id="UP000824219">
    <property type="component" value="Linkage Group LG08"/>
</dbReference>
<dbReference type="AlphaFoldDB" id="A0A9D3SL78"/>
<comment type="caution">
    <text evidence="2">The sequence shown here is derived from an EMBL/GenBank/DDBJ whole genome shotgun (WGS) entry which is preliminary data.</text>
</comment>
<protein>
    <submittedName>
        <fullName evidence="2">Uncharacterized protein</fullName>
    </submittedName>
</protein>
<name>A0A9D3SL78_9TELE</name>
<sequence>MEPTAADAIQQLVSVLRRVLPALQESTASQPVAAADTTVAAPPPPNPEVACPAGPMATPSTYSADATKRRTPNTTDLCYS</sequence>
<feature type="region of interest" description="Disordered" evidence="1">
    <location>
        <begin position="26"/>
        <end position="80"/>
    </location>
</feature>
<keyword evidence="3" id="KW-1185">Reference proteome</keyword>
<proteinExistence type="predicted"/>
<accession>A0A9D3SL78</accession>
<evidence type="ECO:0000313" key="2">
    <source>
        <dbReference type="EMBL" id="KAG7328761.1"/>
    </source>
</evidence>
<gene>
    <name evidence="2" type="ORF">KOW79_006935</name>
</gene>
<feature type="compositionally biased region" description="Low complexity" evidence="1">
    <location>
        <begin position="31"/>
        <end position="40"/>
    </location>
</feature>
<evidence type="ECO:0000313" key="3">
    <source>
        <dbReference type="Proteomes" id="UP000824219"/>
    </source>
</evidence>
<organism evidence="2 3">
    <name type="scientific">Hemibagrus wyckioides</name>
    <dbReference type="NCBI Taxonomy" id="337641"/>
    <lineage>
        <taxon>Eukaryota</taxon>
        <taxon>Metazoa</taxon>
        <taxon>Chordata</taxon>
        <taxon>Craniata</taxon>
        <taxon>Vertebrata</taxon>
        <taxon>Euteleostomi</taxon>
        <taxon>Actinopterygii</taxon>
        <taxon>Neopterygii</taxon>
        <taxon>Teleostei</taxon>
        <taxon>Ostariophysi</taxon>
        <taxon>Siluriformes</taxon>
        <taxon>Bagridae</taxon>
        <taxon>Hemibagrus</taxon>
    </lineage>
</organism>
<dbReference type="EMBL" id="JAHKSW010000008">
    <property type="protein sequence ID" value="KAG7328761.1"/>
    <property type="molecule type" value="Genomic_DNA"/>
</dbReference>
<reference evidence="2 3" key="1">
    <citation type="submission" date="2021-06" db="EMBL/GenBank/DDBJ databases">
        <title>Chromosome-level genome assembly of the red-tail catfish (Hemibagrus wyckioides).</title>
        <authorList>
            <person name="Shao F."/>
        </authorList>
    </citation>
    <scope>NUCLEOTIDE SEQUENCE [LARGE SCALE GENOMIC DNA]</scope>
    <source>
        <strain evidence="2">EC202008001</strain>
        <tissue evidence="2">Blood</tissue>
    </source>
</reference>